<dbReference type="GO" id="GO:0046983">
    <property type="term" value="F:protein dimerization activity"/>
    <property type="evidence" value="ECO:0007669"/>
    <property type="project" value="InterPro"/>
</dbReference>
<gene>
    <name evidence="3" type="ORF">Naga_100055g9</name>
</gene>
<feature type="region of interest" description="Disordered" evidence="1">
    <location>
        <begin position="144"/>
        <end position="204"/>
    </location>
</feature>
<dbReference type="InterPro" id="IPR036638">
    <property type="entry name" value="HLH_DNA-bd_sf"/>
</dbReference>
<evidence type="ECO:0000313" key="4">
    <source>
        <dbReference type="Proteomes" id="UP000019335"/>
    </source>
</evidence>
<keyword evidence="4" id="KW-1185">Reference proteome</keyword>
<feature type="region of interest" description="Disordered" evidence="1">
    <location>
        <begin position="244"/>
        <end position="298"/>
    </location>
</feature>
<accession>W7TCA8</accession>
<dbReference type="PROSITE" id="PS50888">
    <property type="entry name" value="BHLH"/>
    <property type="match status" value="1"/>
</dbReference>
<feature type="region of interest" description="Disordered" evidence="1">
    <location>
        <begin position="87"/>
        <end position="108"/>
    </location>
</feature>
<dbReference type="EMBL" id="AZIL01001175">
    <property type="protein sequence ID" value="EWM24640.1"/>
    <property type="molecule type" value="Genomic_DNA"/>
</dbReference>
<feature type="domain" description="BHLH" evidence="2">
    <location>
        <begin position="447"/>
        <end position="500"/>
    </location>
</feature>
<comment type="caution">
    <text evidence="3">The sequence shown here is derived from an EMBL/GenBank/DDBJ whole genome shotgun (WGS) entry which is preliminary data.</text>
</comment>
<feature type="region of interest" description="Disordered" evidence="1">
    <location>
        <begin position="311"/>
        <end position="357"/>
    </location>
</feature>
<reference evidence="3 4" key="1">
    <citation type="journal article" date="2014" name="Mol. Plant">
        <title>Chromosome Scale Genome Assembly and Transcriptome Profiling of Nannochloropsis gaditana in Nitrogen Depletion.</title>
        <authorList>
            <person name="Corteggiani Carpinelli E."/>
            <person name="Telatin A."/>
            <person name="Vitulo N."/>
            <person name="Forcato C."/>
            <person name="D'Angelo M."/>
            <person name="Schiavon R."/>
            <person name="Vezzi A."/>
            <person name="Giacometti G.M."/>
            <person name="Morosinotto T."/>
            <person name="Valle G."/>
        </authorList>
    </citation>
    <scope>NUCLEOTIDE SEQUENCE [LARGE SCALE GENOMIC DNA]</scope>
    <source>
        <strain evidence="3 4">B-31</strain>
    </source>
</reference>
<dbReference type="InterPro" id="IPR011598">
    <property type="entry name" value="bHLH_dom"/>
</dbReference>
<feature type="compositionally biased region" description="Low complexity" evidence="1">
    <location>
        <begin position="314"/>
        <end position="338"/>
    </location>
</feature>
<name>W7TCA8_9STRA</name>
<proteinExistence type="predicted"/>
<evidence type="ECO:0000256" key="1">
    <source>
        <dbReference type="SAM" id="MobiDB-lite"/>
    </source>
</evidence>
<feature type="region of interest" description="Disordered" evidence="1">
    <location>
        <begin position="424"/>
        <end position="449"/>
    </location>
</feature>
<dbReference type="SUPFAM" id="SSF47459">
    <property type="entry name" value="HLH, helix-loop-helix DNA-binding domain"/>
    <property type="match status" value="1"/>
</dbReference>
<evidence type="ECO:0000313" key="3">
    <source>
        <dbReference type="EMBL" id="EWM24640.1"/>
    </source>
</evidence>
<protein>
    <recommendedName>
        <fullName evidence="2">BHLH domain-containing protein</fullName>
    </recommendedName>
</protein>
<dbReference type="Pfam" id="PF00010">
    <property type="entry name" value="HLH"/>
    <property type="match status" value="1"/>
</dbReference>
<feature type="compositionally biased region" description="Low complexity" evidence="1">
    <location>
        <begin position="282"/>
        <end position="295"/>
    </location>
</feature>
<evidence type="ECO:0000259" key="2">
    <source>
        <dbReference type="PROSITE" id="PS50888"/>
    </source>
</evidence>
<dbReference type="AlphaFoldDB" id="W7TCA8"/>
<dbReference type="Proteomes" id="UP000019335">
    <property type="component" value="Chromosome 13"/>
</dbReference>
<sequence length="657" mass="72965">MQVAERKALSNLPSHVKQEVVSKVRSHIIAAYGKEEKSTSGCRSPRLALLVDRAPESQPAELRVHEMNWGGHPSEFAADRDLMNDSRASASTAGTTASSTSSKFGGSTNQFQVAQPTFAIEADRNGSSGANQCGKFIWPFATEGPVDGGDTSMSSSHERALHPPPLEGGSCRDSGGMDWDNDGNADNTGGEMASMSAAPSFTPPENMETALLLDRITRDDAVSRGIAPDPASLLPLKHNCEEQKSPRVSFVQSGPFGMNTEQFPNHDQPEGRRQHPHPPPLQRQSLQLQQEQQQSNHYPEHHYPAQQELHQMYSSHQSQPVQAQQAQQLSPSSLQPPQHQRRRQSQQQIKATQHQHLAIHHHPTPILPRHDVAIMPKPTPCSPTTLIPPTLVKHESIIRVSGMGSGRTAASDAFCAGSAAKRGTSGAQVMGTSERGMQEEDGMSDERKKRLRNEREQRRAHLITDQIDNLKGVLENSNFPLRSTSKFDILAACDEYIQHLRQRKNCLDLKHKLSGGGAGSPMTGFCKYSKAGIGESPYLVLRRQSAWNSFSNPSPAFFLPLHWTKKIRPTSLPRLRGQRRSPILGTTRLTFCFLLCATKNIARGLFTAVLLHLNAMGKLQRSQRWSRRQQLDLRCDGFLTPRKMFFGQWMDKWKELM</sequence>
<organism evidence="3 4">
    <name type="scientific">Nannochloropsis gaditana</name>
    <dbReference type="NCBI Taxonomy" id="72520"/>
    <lineage>
        <taxon>Eukaryota</taxon>
        <taxon>Sar</taxon>
        <taxon>Stramenopiles</taxon>
        <taxon>Ochrophyta</taxon>
        <taxon>Eustigmatophyceae</taxon>
        <taxon>Eustigmatales</taxon>
        <taxon>Monodopsidaceae</taxon>
        <taxon>Nannochloropsis</taxon>
    </lineage>
</organism>
<dbReference type="Gene3D" id="4.10.280.10">
    <property type="entry name" value="Helix-loop-helix DNA-binding domain"/>
    <property type="match status" value="1"/>
</dbReference>